<evidence type="ECO:0000313" key="1">
    <source>
        <dbReference type="EMBL" id="AMJ78378.1"/>
    </source>
</evidence>
<sequence length="155" mass="17545">MFDKAYEDLMTELEFRARGQYQLGGINPKDDEYASKTYAQLIRSQYADYQQRFQPYEERMMDLATSRELLDQQLSRIGTNINASFANPQFSAGALASQRYGTQQTAQERNFNTRQSDMDRALATAQAKNNTRLANADMQQNMVTGGTSVRGLVTG</sequence>
<protein>
    <submittedName>
        <fullName evidence="1">Uncharacterized protein</fullName>
    </submittedName>
</protein>
<dbReference type="Proteomes" id="UP000061468">
    <property type="component" value="Chromosome"/>
</dbReference>
<accession>A0AAC8XJE6</accession>
<reference evidence="1 2" key="1">
    <citation type="submission" date="2015-12" db="EMBL/GenBank/DDBJ databases">
        <title>Intraspecies pangenome expansion in the marine bacterium Alteromonas.</title>
        <authorList>
            <person name="Lopez-Perez M."/>
            <person name="Rodriguez-Valera F."/>
        </authorList>
    </citation>
    <scope>NUCLEOTIDE SEQUENCE [LARGE SCALE GENOMIC DNA]</scope>
    <source>
        <strain evidence="1 2">UM8</strain>
    </source>
</reference>
<organism evidence="1 2">
    <name type="scientific">Alteromonas mediterranea</name>
    <dbReference type="NCBI Taxonomy" id="314275"/>
    <lineage>
        <taxon>Bacteria</taxon>
        <taxon>Pseudomonadati</taxon>
        <taxon>Pseudomonadota</taxon>
        <taxon>Gammaproteobacteria</taxon>
        <taxon>Alteromonadales</taxon>
        <taxon>Alteromonadaceae</taxon>
        <taxon>Alteromonas/Salinimonas group</taxon>
        <taxon>Alteromonas</taxon>
    </lineage>
</organism>
<proteinExistence type="predicted"/>
<gene>
    <name evidence="1" type="ORF">AV942_08765</name>
</gene>
<dbReference type="AlphaFoldDB" id="A0AAC8XJE6"/>
<dbReference type="RefSeq" id="WP_015067014.1">
    <property type="nucleotide sequence ID" value="NZ_CP013928.1"/>
</dbReference>
<dbReference type="EMBL" id="CP013928">
    <property type="protein sequence ID" value="AMJ78378.1"/>
    <property type="molecule type" value="Genomic_DNA"/>
</dbReference>
<evidence type="ECO:0000313" key="2">
    <source>
        <dbReference type="Proteomes" id="UP000061468"/>
    </source>
</evidence>
<name>A0AAC8XJE6_9ALTE</name>